<keyword evidence="3" id="KW-1185">Reference proteome</keyword>
<dbReference type="PROSITE" id="PS51910">
    <property type="entry name" value="GH18_2"/>
    <property type="match status" value="1"/>
</dbReference>
<evidence type="ECO:0000313" key="3">
    <source>
        <dbReference type="Proteomes" id="UP000821837"/>
    </source>
</evidence>
<feature type="domain" description="GH18" evidence="1">
    <location>
        <begin position="19"/>
        <end position="157"/>
    </location>
</feature>
<dbReference type="InterPro" id="IPR050314">
    <property type="entry name" value="Glycosyl_Hydrlase_18"/>
</dbReference>
<dbReference type="EMBL" id="JABSTV010001252">
    <property type="protein sequence ID" value="KAH7946816.1"/>
    <property type="molecule type" value="Genomic_DNA"/>
</dbReference>
<evidence type="ECO:0000259" key="1">
    <source>
        <dbReference type="PROSITE" id="PS51910"/>
    </source>
</evidence>
<name>A0A9D4SRY2_RHISA</name>
<dbReference type="PANTHER" id="PTHR11177">
    <property type="entry name" value="CHITINASE"/>
    <property type="match status" value="1"/>
</dbReference>
<dbReference type="InterPro" id="IPR001223">
    <property type="entry name" value="Glyco_hydro18_cat"/>
</dbReference>
<dbReference type="SUPFAM" id="SSF51445">
    <property type="entry name" value="(Trans)glycosidases"/>
    <property type="match status" value="1"/>
</dbReference>
<dbReference type="PANTHER" id="PTHR11177:SF317">
    <property type="entry name" value="CHITINASE 12-RELATED"/>
    <property type="match status" value="1"/>
</dbReference>
<dbReference type="GO" id="GO:0004568">
    <property type="term" value="F:chitinase activity"/>
    <property type="evidence" value="ECO:0007669"/>
    <property type="project" value="TreeGrafter"/>
</dbReference>
<dbReference type="GO" id="GO:0005975">
    <property type="term" value="P:carbohydrate metabolic process"/>
    <property type="evidence" value="ECO:0007669"/>
    <property type="project" value="InterPro"/>
</dbReference>
<dbReference type="Proteomes" id="UP000821837">
    <property type="component" value="Chromosome 6"/>
</dbReference>
<accession>A0A9D4SRY2</accession>
<dbReference type="Gene3D" id="3.20.20.80">
    <property type="entry name" value="Glycosidases"/>
    <property type="match status" value="1"/>
</dbReference>
<proteinExistence type="predicted"/>
<organism evidence="2 3">
    <name type="scientific">Rhipicephalus sanguineus</name>
    <name type="common">Brown dog tick</name>
    <name type="synonym">Ixodes sanguineus</name>
    <dbReference type="NCBI Taxonomy" id="34632"/>
    <lineage>
        <taxon>Eukaryota</taxon>
        <taxon>Metazoa</taxon>
        <taxon>Ecdysozoa</taxon>
        <taxon>Arthropoda</taxon>
        <taxon>Chelicerata</taxon>
        <taxon>Arachnida</taxon>
        <taxon>Acari</taxon>
        <taxon>Parasitiformes</taxon>
        <taxon>Ixodida</taxon>
        <taxon>Ixodoidea</taxon>
        <taxon>Ixodidae</taxon>
        <taxon>Rhipicephalinae</taxon>
        <taxon>Rhipicephalus</taxon>
        <taxon>Rhipicephalus</taxon>
    </lineage>
</organism>
<evidence type="ECO:0000313" key="2">
    <source>
        <dbReference type="EMBL" id="KAH7946816.1"/>
    </source>
</evidence>
<sequence length="157" mass="18011">MSNSVTPQNSPSLSPSRHSNIFCLYNNSRYYKGGPFDFLPQNIPFSHCQNIVYWSFSIRDGVPISRDEAFDRKYGLEKLSDIASKARAPDVKILLAVGGYTEDYAQLSLLGGDSAVLFRFVQRTMALMTSYHLHGVVIHWLEVCIEHRLQYRYQELQ</sequence>
<comment type="caution">
    <text evidence="2">The sequence shown here is derived from an EMBL/GenBank/DDBJ whole genome shotgun (WGS) entry which is preliminary data.</text>
</comment>
<gene>
    <name evidence="2" type="ORF">HPB52_004438</name>
</gene>
<dbReference type="GO" id="GO:0006032">
    <property type="term" value="P:chitin catabolic process"/>
    <property type="evidence" value="ECO:0007669"/>
    <property type="project" value="TreeGrafter"/>
</dbReference>
<dbReference type="GO" id="GO:0008061">
    <property type="term" value="F:chitin binding"/>
    <property type="evidence" value="ECO:0007669"/>
    <property type="project" value="TreeGrafter"/>
</dbReference>
<dbReference type="GO" id="GO:0005576">
    <property type="term" value="C:extracellular region"/>
    <property type="evidence" value="ECO:0007669"/>
    <property type="project" value="TreeGrafter"/>
</dbReference>
<dbReference type="AlphaFoldDB" id="A0A9D4SRY2"/>
<reference evidence="2" key="1">
    <citation type="journal article" date="2020" name="Cell">
        <title>Large-Scale Comparative Analyses of Tick Genomes Elucidate Their Genetic Diversity and Vector Capacities.</title>
        <authorList>
            <consortium name="Tick Genome and Microbiome Consortium (TIGMIC)"/>
            <person name="Jia N."/>
            <person name="Wang J."/>
            <person name="Shi W."/>
            <person name="Du L."/>
            <person name="Sun Y."/>
            <person name="Zhan W."/>
            <person name="Jiang J.F."/>
            <person name="Wang Q."/>
            <person name="Zhang B."/>
            <person name="Ji P."/>
            <person name="Bell-Sakyi L."/>
            <person name="Cui X.M."/>
            <person name="Yuan T.T."/>
            <person name="Jiang B.G."/>
            <person name="Yang W.F."/>
            <person name="Lam T.T."/>
            <person name="Chang Q.C."/>
            <person name="Ding S.J."/>
            <person name="Wang X.J."/>
            <person name="Zhu J.G."/>
            <person name="Ruan X.D."/>
            <person name="Zhao L."/>
            <person name="Wei J.T."/>
            <person name="Ye R.Z."/>
            <person name="Que T.C."/>
            <person name="Du C.H."/>
            <person name="Zhou Y.H."/>
            <person name="Cheng J.X."/>
            <person name="Dai P.F."/>
            <person name="Guo W.B."/>
            <person name="Han X.H."/>
            <person name="Huang E.J."/>
            <person name="Li L.F."/>
            <person name="Wei W."/>
            <person name="Gao Y.C."/>
            <person name="Liu J.Z."/>
            <person name="Shao H.Z."/>
            <person name="Wang X."/>
            <person name="Wang C.C."/>
            <person name="Yang T.C."/>
            <person name="Huo Q.B."/>
            <person name="Li W."/>
            <person name="Chen H.Y."/>
            <person name="Chen S.E."/>
            <person name="Zhou L.G."/>
            <person name="Ni X.B."/>
            <person name="Tian J.H."/>
            <person name="Sheng Y."/>
            <person name="Liu T."/>
            <person name="Pan Y.S."/>
            <person name="Xia L.Y."/>
            <person name="Li J."/>
            <person name="Zhao F."/>
            <person name="Cao W.C."/>
        </authorList>
    </citation>
    <scope>NUCLEOTIDE SEQUENCE</scope>
    <source>
        <strain evidence="2">Rsan-2018</strain>
    </source>
</reference>
<protein>
    <recommendedName>
        <fullName evidence="1">GH18 domain-containing protein</fullName>
    </recommendedName>
</protein>
<dbReference type="Pfam" id="PF00704">
    <property type="entry name" value="Glyco_hydro_18"/>
    <property type="match status" value="1"/>
</dbReference>
<reference evidence="2" key="2">
    <citation type="submission" date="2021-09" db="EMBL/GenBank/DDBJ databases">
        <authorList>
            <person name="Jia N."/>
            <person name="Wang J."/>
            <person name="Shi W."/>
            <person name="Du L."/>
            <person name="Sun Y."/>
            <person name="Zhan W."/>
            <person name="Jiang J."/>
            <person name="Wang Q."/>
            <person name="Zhang B."/>
            <person name="Ji P."/>
            <person name="Sakyi L.B."/>
            <person name="Cui X."/>
            <person name="Yuan T."/>
            <person name="Jiang B."/>
            <person name="Yang W."/>
            <person name="Lam T.T.-Y."/>
            <person name="Chang Q."/>
            <person name="Ding S."/>
            <person name="Wang X."/>
            <person name="Zhu J."/>
            <person name="Ruan X."/>
            <person name="Zhao L."/>
            <person name="Wei J."/>
            <person name="Que T."/>
            <person name="Du C."/>
            <person name="Cheng J."/>
            <person name="Dai P."/>
            <person name="Han X."/>
            <person name="Huang E."/>
            <person name="Gao Y."/>
            <person name="Liu J."/>
            <person name="Shao H."/>
            <person name="Ye R."/>
            <person name="Li L."/>
            <person name="Wei W."/>
            <person name="Wang X."/>
            <person name="Wang C."/>
            <person name="Huo Q."/>
            <person name="Li W."/>
            <person name="Guo W."/>
            <person name="Chen H."/>
            <person name="Chen S."/>
            <person name="Zhou L."/>
            <person name="Zhou L."/>
            <person name="Ni X."/>
            <person name="Tian J."/>
            <person name="Zhou Y."/>
            <person name="Sheng Y."/>
            <person name="Liu T."/>
            <person name="Pan Y."/>
            <person name="Xia L."/>
            <person name="Li J."/>
            <person name="Zhao F."/>
            <person name="Cao W."/>
        </authorList>
    </citation>
    <scope>NUCLEOTIDE SEQUENCE</scope>
    <source>
        <strain evidence="2">Rsan-2018</strain>
        <tissue evidence="2">Larvae</tissue>
    </source>
</reference>
<dbReference type="InterPro" id="IPR017853">
    <property type="entry name" value="GH"/>
</dbReference>